<keyword evidence="3" id="KW-0804">Transcription</keyword>
<dbReference type="KEGG" id="asau:88171470"/>
<feature type="domain" description="Zn(2)-C6 fungal-type" evidence="6">
    <location>
        <begin position="14"/>
        <end position="46"/>
    </location>
</feature>
<dbReference type="InterPro" id="IPR050675">
    <property type="entry name" value="OAF3"/>
</dbReference>
<dbReference type="Gene3D" id="4.10.240.10">
    <property type="entry name" value="Zn(2)-C6 fungal-type DNA-binding domain"/>
    <property type="match status" value="1"/>
</dbReference>
<evidence type="ECO:0000259" key="6">
    <source>
        <dbReference type="PROSITE" id="PS50048"/>
    </source>
</evidence>
<dbReference type="Proteomes" id="UP001338582">
    <property type="component" value="Chromosome 1"/>
</dbReference>
<evidence type="ECO:0000256" key="2">
    <source>
        <dbReference type="ARBA" id="ARBA00023125"/>
    </source>
</evidence>
<accession>A0AAX4H3V1</accession>
<feature type="compositionally biased region" description="Polar residues" evidence="5">
    <location>
        <begin position="106"/>
        <end position="126"/>
    </location>
</feature>
<dbReference type="PROSITE" id="PS50048">
    <property type="entry name" value="ZN2_CY6_FUNGAL_2"/>
    <property type="match status" value="1"/>
</dbReference>
<evidence type="ECO:0000256" key="1">
    <source>
        <dbReference type="ARBA" id="ARBA00023015"/>
    </source>
</evidence>
<evidence type="ECO:0000313" key="8">
    <source>
        <dbReference type="Proteomes" id="UP001338582"/>
    </source>
</evidence>
<dbReference type="EMBL" id="CP138894">
    <property type="protein sequence ID" value="WPK23173.1"/>
    <property type="molecule type" value="Genomic_DNA"/>
</dbReference>
<dbReference type="GO" id="GO:0008270">
    <property type="term" value="F:zinc ion binding"/>
    <property type="evidence" value="ECO:0007669"/>
    <property type="project" value="InterPro"/>
</dbReference>
<dbReference type="PROSITE" id="PS00463">
    <property type="entry name" value="ZN2_CY6_FUNGAL_1"/>
    <property type="match status" value="1"/>
</dbReference>
<dbReference type="GeneID" id="88171470"/>
<evidence type="ECO:0000256" key="3">
    <source>
        <dbReference type="ARBA" id="ARBA00023163"/>
    </source>
</evidence>
<dbReference type="GO" id="GO:0003677">
    <property type="term" value="F:DNA binding"/>
    <property type="evidence" value="ECO:0007669"/>
    <property type="project" value="UniProtKB-KW"/>
</dbReference>
<reference evidence="7 8" key="1">
    <citation type="submission" date="2023-10" db="EMBL/GenBank/DDBJ databases">
        <title>Draft Genome Sequence of Candida saopaulonensis from a very Premature Infant with Sepsis.</title>
        <authorList>
            <person name="Ning Y."/>
            <person name="Dai R."/>
            <person name="Xiao M."/>
            <person name="Xu Y."/>
            <person name="Yan Q."/>
            <person name="Zhang L."/>
        </authorList>
    </citation>
    <scope>NUCLEOTIDE SEQUENCE [LARGE SCALE GENOMIC DNA]</scope>
    <source>
        <strain evidence="7 8">19XY460</strain>
    </source>
</reference>
<dbReference type="SUPFAM" id="SSF57701">
    <property type="entry name" value="Zn2/Cys6 DNA-binding domain"/>
    <property type="match status" value="1"/>
</dbReference>
<dbReference type="InterPro" id="IPR001138">
    <property type="entry name" value="Zn2Cys6_DnaBD"/>
</dbReference>
<dbReference type="CDD" id="cd00067">
    <property type="entry name" value="GAL4"/>
    <property type="match status" value="1"/>
</dbReference>
<dbReference type="PANTHER" id="PTHR31069">
    <property type="entry name" value="OLEATE-ACTIVATED TRANSCRIPTION FACTOR 1-RELATED"/>
    <property type="match status" value="1"/>
</dbReference>
<keyword evidence="1" id="KW-0805">Transcription regulation</keyword>
<dbReference type="RefSeq" id="XP_062875560.1">
    <property type="nucleotide sequence ID" value="XM_063019490.1"/>
</dbReference>
<dbReference type="Pfam" id="PF00172">
    <property type="entry name" value="Zn_clus"/>
    <property type="match status" value="1"/>
</dbReference>
<protein>
    <recommendedName>
        <fullName evidence="6">Zn(2)-C6 fungal-type domain-containing protein</fullName>
    </recommendedName>
</protein>
<proteinExistence type="predicted"/>
<evidence type="ECO:0000313" key="7">
    <source>
        <dbReference type="EMBL" id="WPK23173.1"/>
    </source>
</evidence>
<dbReference type="GO" id="GO:0000981">
    <property type="term" value="F:DNA-binding transcription factor activity, RNA polymerase II-specific"/>
    <property type="evidence" value="ECO:0007669"/>
    <property type="project" value="InterPro"/>
</dbReference>
<feature type="region of interest" description="Disordered" evidence="5">
    <location>
        <begin position="106"/>
        <end position="171"/>
    </location>
</feature>
<evidence type="ECO:0000256" key="4">
    <source>
        <dbReference type="ARBA" id="ARBA00023242"/>
    </source>
</evidence>
<organism evidence="7 8">
    <name type="scientific">Australozyma saopauloensis</name>
    <dbReference type="NCBI Taxonomy" id="291208"/>
    <lineage>
        <taxon>Eukaryota</taxon>
        <taxon>Fungi</taxon>
        <taxon>Dikarya</taxon>
        <taxon>Ascomycota</taxon>
        <taxon>Saccharomycotina</taxon>
        <taxon>Pichiomycetes</taxon>
        <taxon>Metschnikowiaceae</taxon>
        <taxon>Australozyma</taxon>
    </lineage>
</organism>
<dbReference type="SMART" id="SM00066">
    <property type="entry name" value="GAL4"/>
    <property type="match status" value="1"/>
</dbReference>
<keyword evidence="4" id="KW-0539">Nucleus</keyword>
<evidence type="ECO:0000256" key="5">
    <source>
        <dbReference type="SAM" id="MobiDB-lite"/>
    </source>
</evidence>
<sequence>MSGSSGKRNRYRKVCLACRRRKSKCNCRRPVCDTCVIRQTEHICIYDDLFPFQRSLRQYQPQAVNPNFPQFDMVHLPQMIAAGQSMSFPREYTENLLQFDNLIQNSSRASPQQHESQSQRQPSPTNGAELPQKDSSNQEPEPIARSKSQSPSRESSKTETKAKERRNRSKP</sequence>
<name>A0AAX4H3V1_9ASCO</name>
<gene>
    <name evidence="7" type="ORF">PUMCH_000401</name>
</gene>
<dbReference type="AlphaFoldDB" id="A0AAX4H3V1"/>
<keyword evidence="8" id="KW-1185">Reference proteome</keyword>
<keyword evidence="2" id="KW-0238">DNA-binding</keyword>
<dbReference type="PANTHER" id="PTHR31069:SF32">
    <property type="entry name" value="ARGININE METABOLISM REGULATION PROTEIN II"/>
    <property type="match status" value="1"/>
</dbReference>
<dbReference type="InterPro" id="IPR036864">
    <property type="entry name" value="Zn2-C6_fun-type_DNA-bd_sf"/>
</dbReference>